<dbReference type="InterPro" id="IPR000073">
    <property type="entry name" value="AB_hydrolase_1"/>
</dbReference>
<keyword evidence="3" id="KW-1185">Reference proteome</keyword>
<dbReference type="Pfam" id="PF00561">
    <property type="entry name" value="Abhydrolase_1"/>
    <property type="match status" value="1"/>
</dbReference>
<dbReference type="RefSeq" id="WP_058452898.1">
    <property type="nucleotide sequence ID" value="NZ_CAAAIB010000005.1"/>
</dbReference>
<gene>
    <name evidence="2" type="ORF">Lmac_2151</name>
</gene>
<dbReference type="OrthoDB" id="2086224at2"/>
<dbReference type="STRING" id="466.Lmac_2151"/>
<proteinExistence type="predicted"/>
<organism evidence="2 3">
    <name type="scientific">Legionella maceachernii</name>
    <dbReference type="NCBI Taxonomy" id="466"/>
    <lineage>
        <taxon>Bacteria</taxon>
        <taxon>Pseudomonadati</taxon>
        <taxon>Pseudomonadota</taxon>
        <taxon>Gammaproteobacteria</taxon>
        <taxon>Legionellales</taxon>
        <taxon>Legionellaceae</taxon>
        <taxon>Legionella</taxon>
    </lineage>
</organism>
<dbReference type="Proteomes" id="UP000054908">
    <property type="component" value="Unassembled WGS sequence"/>
</dbReference>
<evidence type="ECO:0000313" key="3">
    <source>
        <dbReference type="Proteomes" id="UP000054908"/>
    </source>
</evidence>
<dbReference type="AlphaFoldDB" id="A0A0W0VYD8"/>
<accession>A0A0W0VYD8</accession>
<name>A0A0W0VYD8_9GAMM</name>
<evidence type="ECO:0000259" key="1">
    <source>
        <dbReference type="Pfam" id="PF00561"/>
    </source>
</evidence>
<reference evidence="2 3" key="1">
    <citation type="submission" date="2015-11" db="EMBL/GenBank/DDBJ databases">
        <title>Genomic analysis of 38 Legionella species identifies large and diverse effector repertoires.</title>
        <authorList>
            <person name="Burstein D."/>
            <person name="Amaro F."/>
            <person name="Zusman T."/>
            <person name="Lifshitz Z."/>
            <person name="Cohen O."/>
            <person name="Gilbert J.A."/>
            <person name="Pupko T."/>
            <person name="Shuman H.A."/>
            <person name="Segal G."/>
        </authorList>
    </citation>
    <scope>NUCLEOTIDE SEQUENCE [LARGE SCALE GENOMIC DNA]</scope>
    <source>
        <strain evidence="2 3">PX-1-G2-E2</strain>
    </source>
</reference>
<comment type="caution">
    <text evidence="2">The sequence shown here is derived from an EMBL/GenBank/DDBJ whole genome shotgun (WGS) entry which is preliminary data.</text>
</comment>
<keyword evidence="2" id="KW-0378">Hydrolase</keyword>
<dbReference type="GO" id="GO:0016787">
    <property type="term" value="F:hydrolase activity"/>
    <property type="evidence" value="ECO:0007669"/>
    <property type="project" value="UniProtKB-KW"/>
</dbReference>
<dbReference type="SUPFAM" id="SSF53474">
    <property type="entry name" value="alpha/beta-Hydrolases"/>
    <property type="match status" value="1"/>
</dbReference>
<dbReference type="EMBL" id="LNYL01000045">
    <property type="protein sequence ID" value="KTD25173.1"/>
    <property type="molecule type" value="Genomic_DNA"/>
</dbReference>
<dbReference type="PRINTS" id="PR00111">
    <property type="entry name" value="ABHYDROLASE"/>
</dbReference>
<dbReference type="PANTHER" id="PTHR46438">
    <property type="entry name" value="ALPHA/BETA-HYDROLASES SUPERFAMILY PROTEIN"/>
    <property type="match status" value="1"/>
</dbReference>
<evidence type="ECO:0000313" key="2">
    <source>
        <dbReference type="EMBL" id="KTD25173.1"/>
    </source>
</evidence>
<protein>
    <submittedName>
        <fullName evidence="2">Alpha/beta hydrolase</fullName>
    </submittedName>
</protein>
<dbReference type="PANTHER" id="PTHR46438:SF11">
    <property type="entry name" value="LIPASE-RELATED"/>
    <property type="match status" value="1"/>
</dbReference>
<dbReference type="PATRIC" id="fig|466.6.peg.2284"/>
<feature type="domain" description="AB hydrolase-1" evidence="1">
    <location>
        <begin position="31"/>
        <end position="128"/>
    </location>
</feature>
<dbReference type="InterPro" id="IPR029058">
    <property type="entry name" value="AB_hydrolase_fold"/>
</dbReference>
<sequence length="226" mass="25317">MSSTLNYAPDKYVAINDLSIRYRAFGDGSETLVLIHGLGASLEHWYQLAPLLAENYKLILLDLPGAGRSAKPKLHYSISFYLELLEQFMAKLSLEQVSLLGHSFGGGLALQYVLEKRAGIKNLILLSNAGFSRKIKLLYRLLTIPLLNRILTTLNRNGVRDSLHMNVVDNQTIEAHFIDEMYAISQLPGFGHAVRSSLAPRLIFGGLKRRFIKGLIQNSMNYQSLL</sequence>
<dbReference type="Gene3D" id="3.40.50.1820">
    <property type="entry name" value="alpha/beta hydrolase"/>
    <property type="match status" value="1"/>
</dbReference>